<dbReference type="SUPFAM" id="SSF56112">
    <property type="entry name" value="Protein kinase-like (PK-like)"/>
    <property type="match status" value="1"/>
</dbReference>
<dbReference type="PANTHER" id="PTHR21310">
    <property type="entry name" value="AMINOGLYCOSIDE PHOSPHOTRANSFERASE-RELATED-RELATED"/>
    <property type="match status" value="1"/>
</dbReference>
<dbReference type="Gene3D" id="3.30.200.20">
    <property type="entry name" value="Phosphorylase Kinase, domain 1"/>
    <property type="match status" value="1"/>
</dbReference>
<evidence type="ECO:0000313" key="3">
    <source>
        <dbReference type="Proteomes" id="UP000602198"/>
    </source>
</evidence>
<name>A0ABS1MFR4_9NOCA</name>
<dbReference type="InterPro" id="IPR002575">
    <property type="entry name" value="Aminoglycoside_PTrfase"/>
</dbReference>
<dbReference type="Proteomes" id="UP000602198">
    <property type="component" value="Unassembled WGS sequence"/>
</dbReference>
<dbReference type="InterPro" id="IPR051678">
    <property type="entry name" value="AGP_Transferase"/>
</dbReference>
<reference evidence="2 3" key="1">
    <citation type="submission" date="2021-01" db="EMBL/GenBank/DDBJ databases">
        <title>WGS of actinomycetes isolated from Thailand.</title>
        <authorList>
            <person name="Thawai C."/>
        </authorList>
    </citation>
    <scope>NUCLEOTIDE SEQUENCE [LARGE SCALE GENOMIC DNA]</scope>
    <source>
        <strain evidence="2 3">LPG 2</strain>
    </source>
</reference>
<dbReference type="EMBL" id="JAERRJ010000017">
    <property type="protein sequence ID" value="MBL1079501.1"/>
    <property type="molecule type" value="Genomic_DNA"/>
</dbReference>
<accession>A0ABS1MFR4</accession>
<evidence type="ECO:0000313" key="2">
    <source>
        <dbReference type="EMBL" id="MBL1079501.1"/>
    </source>
</evidence>
<sequence>MDMTGFTGMVDGWEERVRGMLGGSAVPGLAEGRMRVLGAGMDSVALLVEGGGGEFVVRLPKGRDGAEGVAREARVLPELGERVSLPIPRFAFLAGNPLGPGECCVYAAVPGESLGADEWRERGMLADDAVAGAVGRFIDEVQGFPVGRAMELGVPVRDMRGEFAEDLESVRAQVVPLLSERVGRALVERWEGYLAEAGNFGYTPTVMHGDVSLDHLLVTGNRVSGVIDFGDLQIGDPDFDLCYLFMGAGAEFVGRVQDRRGRAFDERLRRKLVFWACADSAIDALHGIEHGMVEFTEWSVRRIGVALQEFGGQAGVL</sequence>
<gene>
    <name evidence="2" type="ORF">JK358_34360</name>
</gene>
<protein>
    <submittedName>
        <fullName evidence="2">Phosphotransferase</fullName>
    </submittedName>
</protein>
<feature type="domain" description="Aminoglycoside phosphotransferase" evidence="1">
    <location>
        <begin position="35"/>
        <end position="267"/>
    </location>
</feature>
<dbReference type="PANTHER" id="PTHR21310:SF42">
    <property type="entry name" value="BIFUNCTIONAL AAC_APH"/>
    <property type="match status" value="1"/>
</dbReference>
<dbReference type="Gene3D" id="3.90.1200.10">
    <property type="match status" value="1"/>
</dbReference>
<comment type="caution">
    <text evidence="2">The sequence shown here is derived from an EMBL/GenBank/DDBJ whole genome shotgun (WGS) entry which is preliminary data.</text>
</comment>
<dbReference type="InterPro" id="IPR011009">
    <property type="entry name" value="Kinase-like_dom_sf"/>
</dbReference>
<dbReference type="Pfam" id="PF01636">
    <property type="entry name" value="APH"/>
    <property type="match status" value="1"/>
</dbReference>
<evidence type="ECO:0000259" key="1">
    <source>
        <dbReference type="Pfam" id="PF01636"/>
    </source>
</evidence>
<organism evidence="2 3">
    <name type="scientific">Nocardia acididurans</name>
    <dbReference type="NCBI Taxonomy" id="2802282"/>
    <lineage>
        <taxon>Bacteria</taxon>
        <taxon>Bacillati</taxon>
        <taxon>Actinomycetota</taxon>
        <taxon>Actinomycetes</taxon>
        <taxon>Mycobacteriales</taxon>
        <taxon>Nocardiaceae</taxon>
        <taxon>Nocardia</taxon>
    </lineage>
</organism>
<keyword evidence="3" id="KW-1185">Reference proteome</keyword>
<proteinExistence type="predicted"/>